<organism evidence="6 7">
    <name type="scientific">Xylaria hypoxylon</name>
    <dbReference type="NCBI Taxonomy" id="37992"/>
    <lineage>
        <taxon>Eukaryota</taxon>
        <taxon>Fungi</taxon>
        <taxon>Dikarya</taxon>
        <taxon>Ascomycota</taxon>
        <taxon>Pezizomycotina</taxon>
        <taxon>Sordariomycetes</taxon>
        <taxon>Xylariomycetidae</taxon>
        <taxon>Xylariales</taxon>
        <taxon>Xylariaceae</taxon>
        <taxon>Xylaria</taxon>
    </lineage>
</organism>
<keyword evidence="3" id="KW-0235">DNA replication</keyword>
<dbReference type="InterPro" id="IPR041913">
    <property type="entry name" value="POLD3_sf"/>
</dbReference>
<comment type="caution">
    <text evidence="6">The sequence shown here is derived from an EMBL/GenBank/DDBJ whole genome shotgun (WGS) entry which is preliminary data.</text>
</comment>
<dbReference type="Pfam" id="PF09507">
    <property type="entry name" value="CDC27"/>
    <property type="match status" value="1"/>
</dbReference>
<name>A0A4Z0YWS9_9PEZI</name>
<evidence type="ECO:0000256" key="2">
    <source>
        <dbReference type="ARBA" id="ARBA00017589"/>
    </source>
</evidence>
<dbReference type="GO" id="GO:0006271">
    <property type="term" value="P:DNA strand elongation involved in DNA replication"/>
    <property type="evidence" value="ECO:0007669"/>
    <property type="project" value="TreeGrafter"/>
</dbReference>
<feature type="region of interest" description="Disordered" evidence="5">
    <location>
        <begin position="103"/>
        <end position="123"/>
    </location>
</feature>
<feature type="region of interest" description="Disordered" evidence="5">
    <location>
        <begin position="164"/>
        <end position="452"/>
    </location>
</feature>
<dbReference type="Proteomes" id="UP000297716">
    <property type="component" value="Unassembled WGS sequence"/>
</dbReference>
<dbReference type="OrthoDB" id="514823at2759"/>
<feature type="compositionally biased region" description="Basic residues" evidence="5">
    <location>
        <begin position="369"/>
        <end position="381"/>
    </location>
</feature>
<comment type="subcellular location">
    <subcellularLocation>
        <location evidence="1">Nucleus</location>
    </subcellularLocation>
</comment>
<dbReference type="PANTHER" id="PTHR17598">
    <property type="entry name" value="DNA POLYMERASE DELTA SUBUNIT 3"/>
    <property type="match status" value="1"/>
</dbReference>
<evidence type="ECO:0000313" key="7">
    <source>
        <dbReference type="Proteomes" id="UP000297716"/>
    </source>
</evidence>
<evidence type="ECO:0000256" key="4">
    <source>
        <dbReference type="ARBA" id="ARBA00023242"/>
    </source>
</evidence>
<reference evidence="6 7" key="1">
    <citation type="submission" date="2019-03" db="EMBL/GenBank/DDBJ databases">
        <title>Draft genome sequence of Xylaria hypoxylon DSM 108379, a ubiquitous saprotrophic-parasitic fungi on hardwood.</title>
        <authorList>
            <person name="Buettner E."/>
            <person name="Leonhardt S."/>
            <person name="Gebauer A.M."/>
            <person name="Liers C."/>
            <person name="Hofrichter M."/>
            <person name="Kellner H."/>
        </authorList>
    </citation>
    <scope>NUCLEOTIDE SEQUENCE [LARGE SCALE GENOMIC DNA]</scope>
    <source>
        <strain evidence="6 7">DSM 108379</strain>
    </source>
</reference>
<feature type="compositionally biased region" description="Basic and acidic residues" evidence="5">
    <location>
        <begin position="192"/>
        <end position="202"/>
    </location>
</feature>
<dbReference type="InterPro" id="IPR019038">
    <property type="entry name" value="POLD3"/>
</dbReference>
<feature type="compositionally biased region" description="Acidic residues" evidence="5">
    <location>
        <begin position="322"/>
        <end position="346"/>
    </location>
</feature>
<evidence type="ECO:0000313" key="6">
    <source>
        <dbReference type="EMBL" id="TGJ83640.1"/>
    </source>
</evidence>
<keyword evidence="4" id="KW-0539">Nucleus</keyword>
<dbReference type="AlphaFoldDB" id="A0A4Z0YWS9"/>
<accession>A0A4Z0YWS9</accession>
<dbReference type="GO" id="GO:0043625">
    <property type="term" value="C:delta DNA polymerase complex"/>
    <property type="evidence" value="ECO:0007669"/>
    <property type="project" value="InterPro"/>
</dbReference>
<dbReference type="EMBL" id="SKBN01000088">
    <property type="protein sequence ID" value="TGJ83640.1"/>
    <property type="molecule type" value="Genomic_DNA"/>
</dbReference>
<evidence type="ECO:0000256" key="5">
    <source>
        <dbReference type="SAM" id="MobiDB-lite"/>
    </source>
</evidence>
<evidence type="ECO:0000256" key="3">
    <source>
        <dbReference type="ARBA" id="ARBA00022705"/>
    </source>
</evidence>
<gene>
    <name evidence="6" type="ORF">E0Z10_g5129</name>
</gene>
<sequence length="452" mass="49570">MDDYKQYLAQKILTEDQVVTYRFLSRALKVHVNTAKEMLYSFHKWQNDKRPGTLHATYIIYGSKSRPVKQDEDVEMTDSQASEAMDAPFSDLVSTYTLSLVSQEQLQGELEPEPEPEPESLSQYSEVVSIHVYSLAPHPLKDLQILTDTARQVLELSTTDSKVCGTIANPNARKRERRGRPIPATNAPQPKIESKPPVKQEAKPSATVAIKEEPKPASKSAAPSAPAKKPTPAASLKRQGSSGISQMFAKAAAKPKKPVAKSIDSPTTPAAASGAEDNRTSGAMSDDGEDDAEPMAEVKHEDGSARQARKDRQADLRRMMEESDEEEEPEKTADSPEDDPMDEESPPPEPEPEPKVEEPAEVVSGTSGGRRRGRRRVIRKKQVMDEKGYLVTMQEPGWESFSEDEAPLLPPKAKQQQQTVKSEPAGKPKKGTAKAAGQGAGQGNIMSFFSKK</sequence>
<proteinExistence type="predicted"/>
<dbReference type="PANTHER" id="PTHR17598:SF13">
    <property type="entry name" value="DNA POLYMERASE DELTA SUBUNIT 3"/>
    <property type="match status" value="1"/>
</dbReference>
<dbReference type="Gene3D" id="3.90.1030.20">
    <property type="entry name" value="DNA polymerase delta, p66 (Cdc27) subunit, wHTH domain"/>
    <property type="match status" value="1"/>
</dbReference>
<feature type="compositionally biased region" description="Low complexity" evidence="5">
    <location>
        <begin position="217"/>
        <end position="235"/>
    </location>
</feature>
<protein>
    <recommendedName>
        <fullName evidence="2">DNA polymerase delta subunit 3</fullName>
    </recommendedName>
</protein>
<keyword evidence="7" id="KW-1185">Reference proteome</keyword>
<dbReference type="GO" id="GO:0006297">
    <property type="term" value="P:nucleotide-excision repair, DNA gap filling"/>
    <property type="evidence" value="ECO:0007669"/>
    <property type="project" value="TreeGrafter"/>
</dbReference>
<dbReference type="GO" id="GO:0003887">
    <property type="term" value="F:DNA-directed DNA polymerase activity"/>
    <property type="evidence" value="ECO:0007669"/>
    <property type="project" value="TreeGrafter"/>
</dbReference>
<dbReference type="STRING" id="37992.A0A4Z0YWS9"/>
<dbReference type="GO" id="GO:1904161">
    <property type="term" value="P:DNA synthesis involved in UV-damage excision repair"/>
    <property type="evidence" value="ECO:0007669"/>
    <property type="project" value="TreeGrafter"/>
</dbReference>
<feature type="compositionally biased region" description="Basic and acidic residues" evidence="5">
    <location>
        <begin position="296"/>
        <end position="321"/>
    </location>
</feature>
<evidence type="ECO:0000256" key="1">
    <source>
        <dbReference type="ARBA" id="ARBA00004123"/>
    </source>
</evidence>